<keyword evidence="2" id="KW-1185">Reference proteome</keyword>
<dbReference type="SUPFAM" id="SSF56672">
    <property type="entry name" value="DNA/RNA polymerases"/>
    <property type="match status" value="1"/>
</dbReference>
<dbReference type="InterPro" id="IPR043502">
    <property type="entry name" value="DNA/RNA_pol_sf"/>
</dbReference>
<accession>A0A7D9JFQ8</accession>
<dbReference type="CDD" id="cd01650">
    <property type="entry name" value="RT_nLTR_like"/>
    <property type="match status" value="1"/>
</dbReference>
<feature type="non-terminal residue" evidence="1">
    <location>
        <position position="1"/>
    </location>
</feature>
<dbReference type="AlphaFoldDB" id="A0A7D9JFQ8"/>
<protein>
    <submittedName>
        <fullName evidence="1">Uncharacterized protein</fullName>
    </submittedName>
</protein>
<dbReference type="PROSITE" id="PS50878">
    <property type="entry name" value="RT_POL"/>
    <property type="match status" value="1"/>
</dbReference>
<gene>
    <name evidence="1" type="ORF">PACLA_8A080891</name>
</gene>
<dbReference type="EMBL" id="CACRXK020015673">
    <property type="protein sequence ID" value="CAB4028722.1"/>
    <property type="molecule type" value="Genomic_DNA"/>
</dbReference>
<reference evidence="1" key="1">
    <citation type="submission" date="2020-04" db="EMBL/GenBank/DDBJ databases">
        <authorList>
            <person name="Alioto T."/>
            <person name="Alioto T."/>
            <person name="Gomez Garrido J."/>
        </authorList>
    </citation>
    <scope>NUCLEOTIDE SEQUENCE</scope>
    <source>
        <strain evidence="1">A484AB</strain>
    </source>
</reference>
<dbReference type="OrthoDB" id="998159at2759"/>
<comment type="caution">
    <text evidence="1">The sequence shown here is derived from an EMBL/GenBank/DDBJ whole genome shotgun (WGS) entry which is preliminary data.</text>
</comment>
<organism evidence="1 2">
    <name type="scientific">Paramuricea clavata</name>
    <name type="common">Red gorgonian</name>
    <name type="synonym">Violescent sea-whip</name>
    <dbReference type="NCBI Taxonomy" id="317549"/>
    <lineage>
        <taxon>Eukaryota</taxon>
        <taxon>Metazoa</taxon>
        <taxon>Cnidaria</taxon>
        <taxon>Anthozoa</taxon>
        <taxon>Octocorallia</taxon>
        <taxon>Malacalcyonacea</taxon>
        <taxon>Plexauridae</taxon>
        <taxon>Paramuricea</taxon>
    </lineage>
</organism>
<evidence type="ECO:0000313" key="1">
    <source>
        <dbReference type="EMBL" id="CAB4028722.1"/>
    </source>
</evidence>
<proteinExistence type="predicted"/>
<dbReference type="Proteomes" id="UP001152795">
    <property type="component" value="Unassembled WGS sequence"/>
</dbReference>
<name>A0A7D9JFQ8_PARCT</name>
<evidence type="ECO:0000313" key="2">
    <source>
        <dbReference type="Proteomes" id="UP001152795"/>
    </source>
</evidence>
<dbReference type="Pfam" id="PF00078">
    <property type="entry name" value="RVT_1"/>
    <property type="match status" value="1"/>
</dbReference>
<dbReference type="InterPro" id="IPR000477">
    <property type="entry name" value="RT_dom"/>
</dbReference>
<dbReference type="PANTHER" id="PTHR33332">
    <property type="entry name" value="REVERSE TRANSCRIPTASE DOMAIN-CONTAINING PROTEIN"/>
    <property type="match status" value="1"/>
</dbReference>
<sequence>KRTTSGPDELPHWFWNTYAYDIAPVITIIFNSSIKLGIVPDSWKLANLLPVPKESPLTESNQLHPISLTNIIVRLFERAIYTTELVQVMENAIHKDQFAYKRGYSSTMALIKAQHTWMEWLDGNASMVRVFSFDFSKAFDTVPHEILCNKVKKLPISPYITNWIIHFLTNRYQRVVVDGVKTECLAINRGVPQGTVLGPILVSMMINDIRPVQASNLIVKFADDINLGIKVTDDSDASYMETNNIINWAETNRMKLNYKKTWEIVIHGKITRPLPAPLPMIVRKNWLKILGVTFQENPSMWDML</sequence>